<keyword evidence="2" id="KW-1185">Reference proteome</keyword>
<name>A0A162ZWF9_DIDRA</name>
<protein>
    <submittedName>
        <fullName evidence="1">Uncharacterized protein</fullName>
    </submittedName>
</protein>
<accession>A0A162ZWF9</accession>
<sequence>MNREPSPASRAAILHYFPRSPIVRDISAIVPALLNDTEIVTTLAKNIGYYHAHDFTSDTELEYLLTQILFCDDEEGKVHQNLDNRVHQLYHFTKRQIEQYCNIVVPAHRSREVETHQRTLKKTVRHHKKNWRRKCAAARSILPEE</sequence>
<gene>
    <name evidence="1" type="ORF">ST47_g8009</name>
</gene>
<comment type="caution">
    <text evidence="1">The sequence shown here is derived from an EMBL/GenBank/DDBJ whole genome shotgun (WGS) entry which is preliminary data.</text>
</comment>
<evidence type="ECO:0000313" key="1">
    <source>
        <dbReference type="EMBL" id="KZM20845.1"/>
    </source>
</evidence>
<reference evidence="1 2" key="1">
    <citation type="journal article" date="2016" name="Sci. Rep.">
        <title>Draft genome sequencing and secretome analysis of fungal phytopathogen Ascochyta rabiei provides insight into the necrotrophic effector repertoire.</title>
        <authorList>
            <person name="Verma S."/>
            <person name="Gazara R.K."/>
            <person name="Nizam S."/>
            <person name="Parween S."/>
            <person name="Chattopadhyay D."/>
            <person name="Verma P.K."/>
        </authorList>
    </citation>
    <scope>NUCLEOTIDE SEQUENCE [LARGE SCALE GENOMIC DNA]</scope>
    <source>
        <strain evidence="1 2">ArDII</strain>
    </source>
</reference>
<dbReference type="Proteomes" id="UP000076837">
    <property type="component" value="Unassembled WGS sequence"/>
</dbReference>
<dbReference type="AlphaFoldDB" id="A0A162ZWF9"/>
<evidence type="ECO:0000313" key="2">
    <source>
        <dbReference type="Proteomes" id="UP000076837"/>
    </source>
</evidence>
<dbReference type="EMBL" id="JYNV01000264">
    <property type="protein sequence ID" value="KZM20845.1"/>
    <property type="molecule type" value="Genomic_DNA"/>
</dbReference>
<proteinExistence type="predicted"/>
<organism evidence="1 2">
    <name type="scientific">Didymella rabiei</name>
    <name type="common">Chickpea ascochyta blight fungus</name>
    <name type="synonym">Mycosphaerella rabiei</name>
    <dbReference type="NCBI Taxonomy" id="5454"/>
    <lineage>
        <taxon>Eukaryota</taxon>
        <taxon>Fungi</taxon>
        <taxon>Dikarya</taxon>
        <taxon>Ascomycota</taxon>
        <taxon>Pezizomycotina</taxon>
        <taxon>Dothideomycetes</taxon>
        <taxon>Pleosporomycetidae</taxon>
        <taxon>Pleosporales</taxon>
        <taxon>Pleosporineae</taxon>
        <taxon>Didymellaceae</taxon>
        <taxon>Ascochyta</taxon>
    </lineage>
</organism>